<gene>
    <name evidence="1" type="ORF">Cboi01_000344200</name>
</gene>
<sequence length="299" mass="34008">MPSNNNNTPYFNSPSTINNNNNNNEDDSNDDNDLAEITDLYNDMDDDSSIDDDDQDNNNTTTNNKSNYITDSDYLLKQNQQINKSHILNNNSDNNNNNNNNKLNYSNILKNHLIDSQQHPYSQSNQSLISSISSLKGLNDVSFSNSTLLQNENKLNENNDDNDDDDDSLEDPTEIPYVKSTINESSLLIPKPTKEWEIKGSAKLTQNTTDSKGNITTKTIHKSLKDFKIGKELGEGSYSTVMLATDLISNKNYAVKILDKKHIIREKKVKYIGMIMEYIQLIIKQIHLLVPLNMFLQNY</sequence>
<organism evidence="1 2">
    <name type="scientific">Candida boidinii</name>
    <name type="common">Yeast</name>
    <dbReference type="NCBI Taxonomy" id="5477"/>
    <lineage>
        <taxon>Eukaryota</taxon>
        <taxon>Fungi</taxon>
        <taxon>Dikarya</taxon>
        <taxon>Ascomycota</taxon>
        <taxon>Saccharomycotina</taxon>
        <taxon>Pichiomycetes</taxon>
        <taxon>Pichiales</taxon>
        <taxon>Pichiaceae</taxon>
        <taxon>Ogataea</taxon>
        <taxon>Ogataea/Candida clade</taxon>
    </lineage>
</organism>
<dbReference type="EMBL" id="BSXV01001885">
    <property type="protein sequence ID" value="GME94225.1"/>
    <property type="molecule type" value="Genomic_DNA"/>
</dbReference>
<accession>A0ACB5TT02</accession>
<evidence type="ECO:0000313" key="2">
    <source>
        <dbReference type="Proteomes" id="UP001165101"/>
    </source>
</evidence>
<dbReference type="Proteomes" id="UP001165101">
    <property type="component" value="Unassembled WGS sequence"/>
</dbReference>
<reference evidence="1" key="1">
    <citation type="submission" date="2023-04" db="EMBL/GenBank/DDBJ databases">
        <title>Candida boidinii NBRC 1967.</title>
        <authorList>
            <person name="Ichikawa N."/>
            <person name="Sato H."/>
            <person name="Tonouchi N."/>
        </authorList>
    </citation>
    <scope>NUCLEOTIDE SEQUENCE</scope>
    <source>
        <strain evidence="1">NBRC 1967</strain>
    </source>
</reference>
<comment type="caution">
    <text evidence="1">The sequence shown here is derived from an EMBL/GenBank/DDBJ whole genome shotgun (WGS) entry which is preliminary data.</text>
</comment>
<evidence type="ECO:0000313" key="1">
    <source>
        <dbReference type="EMBL" id="GME94225.1"/>
    </source>
</evidence>
<protein>
    <submittedName>
        <fullName evidence="1">Unnamed protein product</fullName>
    </submittedName>
</protein>
<proteinExistence type="predicted"/>
<keyword evidence="2" id="KW-1185">Reference proteome</keyword>
<name>A0ACB5TT02_CANBO</name>